<dbReference type="PANTHER" id="PTHR11895:SF7">
    <property type="entry name" value="GLUTAMYL-TRNA(GLN) AMIDOTRANSFERASE SUBUNIT A, MITOCHONDRIAL"/>
    <property type="match status" value="1"/>
</dbReference>
<keyword evidence="3" id="KW-0436">Ligase</keyword>
<dbReference type="InterPro" id="IPR036928">
    <property type="entry name" value="AS_sf"/>
</dbReference>
<evidence type="ECO:0000259" key="2">
    <source>
        <dbReference type="Pfam" id="PF01425"/>
    </source>
</evidence>
<dbReference type="GO" id="GO:0050567">
    <property type="term" value="F:glutaminyl-tRNA synthase (glutamine-hydrolyzing) activity"/>
    <property type="evidence" value="ECO:0007669"/>
    <property type="project" value="UniProtKB-EC"/>
</dbReference>
<protein>
    <submittedName>
        <fullName evidence="3">Aspartyl-tRNA(Asn)/glutamyl-tRNA(Gln) amidotransferase subunit A</fullName>
        <ecNumber evidence="3">6.3.5.6</ecNumber>
        <ecNumber evidence="3">6.3.5.7</ecNumber>
    </submittedName>
</protein>
<dbReference type="InterPro" id="IPR023631">
    <property type="entry name" value="Amidase_dom"/>
</dbReference>
<sequence length="486" mass="50137">MMEIAEIEGGARSAPNDLARLSAGALIEGYRSGLFTPSEVVEDVIAALERTDALCNVVVTPIYDQARAEAARATAAWSSGTPEGPLCGVPVTVKDLIYVSGVPAHAGAPVLEHFVPETDAAVVGALKAAGAIITAKTTTCEAGYKLTADSPLSGITRNPWSLDRTSGGSSGGAAAAVAAGCGPLAVGTDGVGSIRVPSSFCGVFGMKPTFGLVPRAPGFSPPSWASLAHTGPIARTVADAALLLETIAGYDLRDGASLPVGTRRFDTTPGPLDGLTIAASADLGHAPVAPAVRAAFEAALATLAGLGATIVPDHPGIDPEALDRILKPIAFTEQAAAVLGRSEDELGRSDADYRRVLEHGRSYRGIDYVAATHRRTALRAQFLDLFRRADLFVTPATAVTAFSAGTIGVDEIDGRPVDPHLGWSPFSWPINLAGLPAASVPCGFDAAGLPIGLQIVAPWLEEGRIFRVAAAFEAERPWAVHWPAPR</sequence>
<dbReference type="GO" id="GO:0016740">
    <property type="term" value="F:transferase activity"/>
    <property type="evidence" value="ECO:0007669"/>
    <property type="project" value="UniProtKB-KW"/>
</dbReference>
<dbReference type="RefSeq" id="WP_343061077.1">
    <property type="nucleotide sequence ID" value="NZ_JACHOO010000002.1"/>
</dbReference>
<dbReference type="PANTHER" id="PTHR11895">
    <property type="entry name" value="TRANSAMIDASE"/>
    <property type="match status" value="1"/>
</dbReference>
<name>A0A7W9CUK9_9HYPH</name>
<dbReference type="EC" id="6.3.5.7" evidence="3"/>
<reference evidence="3 4" key="1">
    <citation type="submission" date="2020-08" db="EMBL/GenBank/DDBJ databases">
        <title>Genomic Encyclopedia of Type Strains, Phase IV (KMG-IV): sequencing the most valuable type-strain genomes for metagenomic binning, comparative biology and taxonomic classification.</title>
        <authorList>
            <person name="Goeker M."/>
        </authorList>
    </citation>
    <scope>NUCLEOTIDE SEQUENCE [LARGE SCALE GENOMIC DNA]</scope>
    <source>
        <strain evidence="3 4">DSM 16268</strain>
    </source>
</reference>
<evidence type="ECO:0000313" key="3">
    <source>
        <dbReference type="EMBL" id="MBB5751929.1"/>
    </source>
</evidence>
<comment type="caution">
    <text evidence="3">The sequence shown here is derived from an EMBL/GenBank/DDBJ whole genome shotgun (WGS) entry which is preliminary data.</text>
</comment>
<keyword evidence="4" id="KW-1185">Reference proteome</keyword>
<accession>A0A7W9CUK9</accession>
<dbReference type="Gene3D" id="3.90.1300.10">
    <property type="entry name" value="Amidase signature (AS) domain"/>
    <property type="match status" value="1"/>
</dbReference>
<keyword evidence="3" id="KW-0808">Transferase</keyword>
<proteinExistence type="inferred from homology"/>
<evidence type="ECO:0000256" key="1">
    <source>
        <dbReference type="ARBA" id="ARBA00009199"/>
    </source>
</evidence>
<dbReference type="GO" id="GO:0050566">
    <property type="term" value="F:asparaginyl-tRNA synthase (glutamine-hydrolyzing) activity"/>
    <property type="evidence" value="ECO:0007669"/>
    <property type="project" value="UniProtKB-EC"/>
</dbReference>
<dbReference type="EC" id="6.3.5.6" evidence="3"/>
<dbReference type="AlphaFoldDB" id="A0A7W9CUK9"/>
<dbReference type="SUPFAM" id="SSF75304">
    <property type="entry name" value="Amidase signature (AS) enzymes"/>
    <property type="match status" value="1"/>
</dbReference>
<evidence type="ECO:0000313" key="4">
    <source>
        <dbReference type="Proteomes" id="UP000523821"/>
    </source>
</evidence>
<dbReference type="Pfam" id="PF01425">
    <property type="entry name" value="Amidase"/>
    <property type="match status" value="1"/>
</dbReference>
<dbReference type="EMBL" id="JACHOO010000002">
    <property type="protein sequence ID" value="MBB5751929.1"/>
    <property type="molecule type" value="Genomic_DNA"/>
</dbReference>
<gene>
    <name evidence="3" type="ORF">GGQ63_000981</name>
</gene>
<feature type="domain" description="Amidase" evidence="2">
    <location>
        <begin position="39"/>
        <end position="465"/>
    </location>
</feature>
<dbReference type="Proteomes" id="UP000523821">
    <property type="component" value="Unassembled WGS sequence"/>
</dbReference>
<organism evidence="3 4">
    <name type="scientific">Prosthecomicrobium pneumaticum</name>
    <dbReference type="NCBI Taxonomy" id="81895"/>
    <lineage>
        <taxon>Bacteria</taxon>
        <taxon>Pseudomonadati</taxon>
        <taxon>Pseudomonadota</taxon>
        <taxon>Alphaproteobacteria</taxon>
        <taxon>Hyphomicrobiales</taxon>
        <taxon>Kaistiaceae</taxon>
        <taxon>Prosthecomicrobium</taxon>
    </lineage>
</organism>
<dbReference type="InterPro" id="IPR000120">
    <property type="entry name" value="Amidase"/>
</dbReference>
<comment type="similarity">
    <text evidence="1">Belongs to the amidase family.</text>
</comment>